<dbReference type="AlphaFoldDB" id="A0A0F9THJ9"/>
<sequence length="65" mass="7233">MIIPCPNCGMPWEVDFDRLRPGELACPKCEESAKRKAKGSDLPDCDSCAKERFNLPKEDNYGAGE</sequence>
<proteinExistence type="predicted"/>
<organism evidence="1">
    <name type="scientific">marine sediment metagenome</name>
    <dbReference type="NCBI Taxonomy" id="412755"/>
    <lineage>
        <taxon>unclassified sequences</taxon>
        <taxon>metagenomes</taxon>
        <taxon>ecological metagenomes</taxon>
    </lineage>
</organism>
<protein>
    <submittedName>
        <fullName evidence="1">Uncharacterized protein</fullName>
    </submittedName>
</protein>
<reference evidence="1" key="1">
    <citation type="journal article" date="2015" name="Nature">
        <title>Complex archaea that bridge the gap between prokaryotes and eukaryotes.</title>
        <authorList>
            <person name="Spang A."/>
            <person name="Saw J.H."/>
            <person name="Jorgensen S.L."/>
            <person name="Zaremba-Niedzwiedzka K."/>
            <person name="Martijn J."/>
            <person name="Lind A.E."/>
            <person name="van Eijk R."/>
            <person name="Schleper C."/>
            <person name="Guy L."/>
            <person name="Ettema T.J."/>
        </authorList>
    </citation>
    <scope>NUCLEOTIDE SEQUENCE</scope>
</reference>
<comment type="caution">
    <text evidence="1">The sequence shown here is derived from an EMBL/GenBank/DDBJ whole genome shotgun (WGS) entry which is preliminary data.</text>
</comment>
<gene>
    <name evidence="1" type="ORF">LCGC14_0728230</name>
</gene>
<dbReference type="EMBL" id="LAZR01001677">
    <property type="protein sequence ID" value="KKN40938.1"/>
    <property type="molecule type" value="Genomic_DNA"/>
</dbReference>
<evidence type="ECO:0000313" key="1">
    <source>
        <dbReference type="EMBL" id="KKN40938.1"/>
    </source>
</evidence>
<name>A0A0F9THJ9_9ZZZZ</name>
<accession>A0A0F9THJ9</accession>